<dbReference type="InterPro" id="IPR036526">
    <property type="entry name" value="C-N_Hydrolase_sf"/>
</dbReference>
<organism evidence="5 6">
    <name type="scientific">Salinactinospora qingdaonensis</name>
    <dbReference type="NCBI Taxonomy" id="702744"/>
    <lineage>
        <taxon>Bacteria</taxon>
        <taxon>Bacillati</taxon>
        <taxon>Actinomycetota</taxon>
        <taxon>Actinomycetes</taxon>
        <taxon>Streptosporangiales</taxon>
        <taxon>Nocardiopsidaceae</taxon>
        <taxon>Salinactinospora</taxon>
    </lineage>
</organism>
<dbReference type="PANTHER" id="PTHR43674:SF2">
    <property type="entry name" value="BETA-UREIDOPROPIONASE"/>
    <property type="match status" value="1"/>
</dbReference>
<name>A0ABP7F6Q6_9ACTN</name>
<evidence type="ECO:0000259" key="4">
    <source>
        <dbReference type="PROSITE" id="PS50263"/>
    </source>
</evidence>
<sequence length="290" mass="30545">MARDVVTERSPNPPGAVTVAALQTEPVLGDNAGNLERALAMMEEAVASGARLLVLPEAAVSGYVFTGPEHARAHAEQVPGGPACRAWAELCARHGVWVVAGVIERAGDALYNSAVLLGPDGLVGRYRKVHLWNDEKRIYRPGDLGFPVYETELGRVAMLICYDLWFPESFRACALGGADVVCAPSNWVPVPEQPAGQVVMANLMCMTGAHSNKLAVAAAGRSGVERGQPFIGSSVIVGRDGWPLAGPASTEGTGVTLAELDLIATRPDPSAASFNDPLGDRRPEVYAAPR</sequence>
<dbReference type="PANTHER" id="PTHR43674">
    <property type="entry name" value="NITRILASE C965.09-RELATED"/>
    <property type="match status" value="1"/>
</dbReference>
<dbReference type="PROSITE" id="PS01227">
    <property type="entry name" value="UPF0012"/>
    <property type="match status" value="1"/>
</dbReference>
<keyword evidence="6" id="KW-1185">Reference proteome</keyword>
<dbReference type="RefSeq" id="WP_344968084.1">
    <property type="nucleotide sequence ID" value="NZ_BAABDD010000004.1"/>
</dbReference>
<evidence type="ECO:0000256" key="3">
    <source>
        <dbReference type="SAM" id="MobiDB-lite"/>
    </source>
</evidence>
<dbReference type="InterPro" id="IPR001110">
    <property type="entry name" value="UPF0012_CS"/>
</dbReference>
<dbReference type="EMBL" id="BAABDD010000004">
    <property type="protein sequence ID" value="GAA3732677.1"/>
    <property type="molecule type" value="Genomic_DNA"/>
</dbReference>
<dbReference type="Gene3D" id="3.60.110.10">
    <property type="entry name" value="Carbon-nitrogen hydrolase"/>
    <property type="match status" value="1"/>
</dbReference>
<dbReference type="CDD" id="cd07580">
    <property type="entry name" value="nitrilase_2"/>
    <property type="match status" value="1"/>
</dbReference>
<dbReference type="InterPro" id="IPR050345">
    <property type="entry name" value="Aliph_Amidase/BUP"/>
</dbReference>
<keyword evidence="2" id="KW-0378">Hydrolase</keyword>
<feature type="region of interest" description="Disordered" evidence="3">
    <location>
        <begin position="267"/>
        <end position="290"/>
    </location>
</feature>
<dbReference type="InterPro" id="IPR003010">
    <property type="entry name" value="C-N_Hydrolase"/>
</dbReference>
<reference evidence="6" key="1">
    <citation type="journal article" date="2019" name="Int. J. Syst. Evol. Microbiol.">
        <title>The Global Catalogue of Microorganisms (GCM) 10K type strain sequencing project: providing services to taxonomists for standard genome sequencing and annotation.</title>
        <authorList>
            <consortium name="The Broad Institute Genomics Platform"/>
            <consortium name="The Broad Institute Genome Sequencing Center for Infectious Disease"/>
            <person name="Wu L."/>
            <person name="Ma J."/>
        </authorList>
    </citation>
    <scope>NUCLEOTIDE SEQUENCE [LARGE SCALE GENOMIC DNA]</scope>
    <source>
        <strain evidence="6">JCM 17137</strain>
    </source>
</reference>
<feature type="domain" description="CN hydrolase" evidence="4">
    <location>
        <begin position="17"/>
        <end position="262"/>
    </location>
</feature>
<evidence type="ECO:0000256" key="1">
    <source>
        <dbReference type="ARBA" id="ARBA00010613"/>
    </source>
</evidence>
<proteinExistence type="inferred from homology"/>
<protein>
    <submittedName>
        <fullName evidence="5">Nitrilase family protein</fullName>
    </submittedName>
</protein>
<comment type="similarity">
    <text evidence="1">Belongs to the carbon-nitrogen hydrolase superfamily. NIT1/NIT2 family.</text>
</comment>
<accession>A0ABP7F6Q6</accession>
<evidence type="ECO:0000313" key="5">
    <source>
        <dbReference type="EMBL" id="GAA3732677.1"/>
    </source>
</evidence>
<evidence type="ECO:0000313" key="6">
    <source>
        <dbReference type="Proteomes" id="UP001500908"/>
    </source>
</evidence>
<dbReference type="Proteomes" id="UP001500908">
    <property type="component" value="Unassembled WGS sequence"/>
</dbReference>
<dbReference type="SUPFAM" id="SSF56317">
    <property type="entry name" value="Carbon-nitrogen hydrolase"/>
    <property type="match status" value="1"/>
</dbReference>
<dbReference type="Pfam" id="PF00795">
    <property type="entry name" value="CN_hydrolase"/>
    <property type="match status" value="1"/>
</dbReference>
<evidence type="ECO:0000256" key="2">
    <source>
        <dbReference type="ARBA" id="ARBA00022801"/>
    </source>
</evidence>
<dbReference type="PROSITE" id="PS50263">
    <property type="entry name" value="CN_HYDROLASE"/>
    <property type="match status" value="1"/>
</dbReference>
<gene>
    <name evidence="5" type="ORF">GCM10022402_11530</name>
</gene>
<comment type="caution">
    <text evidence="5">The sequence shown here is derived from an EMBL/GenBank/DDBJ whole genome shotgun (WGS) entry which is preliminary data.</text>
</comment>